<name>A0AA93AN58_9GAMM</name>
<proteinExistence type="predicted"/>
<dbReference type="EMBL" id="QHJS02000033">
    <property type="protein sequence ID" value="RRO19171.1"/>
    <property type="molecule type" value="Genomic_DNA"/>
</dbReference>
<organism evidence="1 2">
    <name type="scientific">Pectobacterium aquaticum</name>
    <dbReference type="NCBI Taxonomy" id="2204145"/>
    <lineage>
        <taxon>Bacteria</taxon>
        <taxon>Pseudomonadati</taxon>
        <taxon>Pseudomonadota</taxon>
        <taxon>Gammaproteobacteria</taxon>
        <taxon>Enterobacterales</taxon>
        <taxon>Pectobacteriaceae</taxon>
        <taxon>Pectobacterium</taxon>
    </lineage>
</organism>
<comment type="caution">
    <text evidence="1">The sequence shown here is derived from an EMBL/GenBank/DDBJ whole genome shotgun (WGS) entry which is preliminary data.</text>
</comment>
<dbReference type="RefSeq" id="WP_058806046.1">
    <property type="nucleotide sequence ID" value="NZ_QHJS02000033.1"/>
</dbReference>
<dbReference type="AlphaFoldDB" id="A0AA93AN58"/>
<sequence>MDIVNRALVRSLAASIVKLEQEKGKQYTPSSVVDVWNTEYDLVEDEDLSALQTQVTFEVEAERNATRSSFKVSKLGMANLKIDELSGNLSPSPSSPDGFNPA</sequence>
<evidence type="ECO:0000313" key="2">
    <source>
        <dbReference type="Proteomes" id="UP000256540"/>
    </source>
</evidence>
<reference evidence="1 2" key="1">
    <citation type="submission" date="2018-11" db="EMBL/GenBank/DDBJ databases">
        <title>Draft genome sequences of proposed Pectobacterium aquaticum sp. nov. isolated in France from fresh water.</title>
        <authorList>
            <person name="Pedron J."/>
            <person name="Barny M.A."/>
        </authorList>
    </citation>
    <scope>NUCLEOTIDE SEQUENCE [LARGE SCALE GENOMIC DNA]</scope>
    <source>
        <strain evidence="1 2">A127-S21-F16</strain>
    </source>
</reference>
<gene>
    <name evidence="1" type="ORF">DMB84_012700</name>
</gene>
<evidence type="ECO:0000313" key="1">
    <source>
        <dbReference type="EMBL" id="RRO19171.1"/>
    </source>
</evidence>
<dbReference type="Proteomes" id="UP000256540">
    <property type="component" value="Unassembled WGS sequence"/>
</dbReference>
<accession>A0AA93AN58</accession>
<protein>
    <submittedName>
        <fullName evidence="1">Uncharacterized protein</fullName>
    </submittedName>
</protein>